<name>A0A1T0A2P6_9GAMM</name>
<dbReference type="GO" id="GO:0008657">
    <property type="term" value="F:DNA topoisomerase type II (double strand cut, ATP-hydrolyzing) inhibitor activity"/>
    <property type="evidence" value="ECO:0007669"/>
    <property type="project" value="UniProtKB-UniRule"/>
</dbReference>
<keyword evidence="1 3" id="KW-0479">Metal-binding</keyword>
<dbReference type="GO" id="GO:0008270">
    <property type="term" value="F:zinc ion binding"/>
    <property type="evidence" value="ECO:0007669"/>
    <property type="project" value="UniProtKB-UniRule"/>
</dbReference>
<evidence type="ECO:0000256" key="2">
    <source>
        <dbReference type="ARBA" id="ARBA00022833"/>
    </source>
</evidence>
<dbReference type="AlphaFoldDB" id="A0A1T0A2P6"/>
<dbReference type="InterPro" id="IPR013088">
    <property type="entry name" value="Znf_NHR/GATA"/>
</dbReference>
<evidence type="ECO:0000313" key="6">
    <source>
        <dbReference type="Proteomes" id="UP000190435"/>
    </source>
</evidence>
<dbReference type="InterPro" id="IPR005584">
    <property type="entry name" value="DNA_gyrase_inhibitor_YacG"/>
</dbReference>
<evidence type="ECO:0000256" key="3">
    <source>
        <dbReference type="HAMAP-Rule" id="MF_00649"/>
    </source>
</evidence>
<dbReference type="HAMAP" id="MF_00649">
    <property type="entry name" value="DNA_gyrase_inhibitor_YacG"/>
    <property type="match status" value="1"/>
</dbReference>
<keyword evidence="6" id="KW-1185">Reference proteome</keyword>
<dbReference type="PANTHER" id="PTHR36150">
    <property type="entry name" value="DNA GYRASE INHIBITOR YACG"/>
    <property type="match status" value="1"/>
</dbReference>
<dbReference type="Proteomes" id="UP000255279">
    <property type="component" value="Unassembled WGS sequence"/>
</dbReference>
<protein>
    <recommendedName>
        <fullName evidence="3">DNA gyrase inhibitor YacG</fullName>
    </recommendedName>
</protein>
<keyword evidence="2 3" id="KW-0862">Zinc</keyword>
<feature type="binding site" evidence="3">
    <location>
        <position position="31"/>
    </location>
    <ligand>
        <name>Zn(2+)</name>
        <dbReference type="ChEBI" id="CHEBI:29105"/>
    </ligand>
</feature>
<evidence type="ECO:0000313" key="4">
    <source>
        <dbReference type="EMBL" id="OOR90072.1"/>
    </source>
</evidence>
<dbReference type="GO" id="GO:0006355">
    <property type="term" value="P:regulation of DNA-templated transcription"/>
    <property type="evidence" value="ECO:0007669"/>
    <property type="project" value="InterPro"/>
</dbReference>
<accession>A0A1T0A2P6</accession>
<evidence type="ECO:0000313" key="7">
    <source>
        <dbReference type="Proteomes" id="UP000255279"/>
    </source>
</evidence>
<dbReference type="PANTHER" id="PTHR36150:SF1">
    <property type="entry name" value="DNA GYRASE INHIBITOR YACG"/>
    <property type="match status" value="1"/>
</dbReference>
<proteinExistence type="inferred from homology"/>
<reference evidence="5 7" key="2">
    <citation type="submission" date="2018-06" db="EMBL/GenBank/DDBJ databases">
        <authorList>
            <consortium name="Pathogen Informatics"/>
            <person name="Doyle S."/>
        </authorList>
    </citation>
    <scope>NUCLEOTIDE SEQUENCE [LARGE SCALE GENOMIC DNA]</scope>
    <source>
        <strain evidence="5 7">NCTC10293</strain>
    </source>
</reference>
<dbReference type="EMBL" id="UGQE01000004">
    <property type="protein sequence ID" value="STZ14684.1"/>
    <property type="molecule type" value="Genomic_DNA"/>
</dbReference>
<comment type="function">
    <text evidence="3">Inhibits all the catalytic activities of DNA gyrase by preventing its interaction with DNA. Acts by binding directly to the C-terminal domain of GyrB, which probably disrupts DNA binding by the gyrase.</text>
</comment>
<comment type="subunit">
    <text evidence="3">Interacts with GyrB.</text>
</comment>
<comment type="cofactor">
    <cofactor evidence="3">
        <name>Zn(2+)</name>
        <dbReference type="ChEBI" id="CHEBI:29105"/>
    </cofactor>
    <text evidence="3">Binds 1 zinc ion.</text>
</comment>
<feature type="binding site" evidence="3">
    <location>
        <position position="9"/>
    </location>
    <ligand>
        <name>Zn(2+)</name>
        <dbReference type="ChEBI" id="CHEBI:29105"/>
    </ligand>
</feature>
<sequence>MTAITTYPCPTCQKPATWTDNPSRPFCSERCKLIDLGAWASEDYKIATQDTPFSDELSENQH</sequence>
<comment type="similarity">
    <text evidence="3">Belongs to the DNA gyrase inhibitor YacG family.</text>
</comment>
<feature type="binding site" evidence="3">
    <location>
        <position position="27"/>
    </location>
    <ligand>
        <name>Zn(2+)</name>
        <dbReference type="ChEBI" id="CHEBI:29105"/>
    </ligand>
</feature>
<dbReference type="Proteomes" id="UP000190435">
    <property type="component" value="Unassembled WGS sequence"/>
</dbReference>
<reference evidence="4 6" key="1">
    <citation type="submission" date="2017-02" db="EMBL/GenBank/DDBJ databases">
        <title>Draft genome sequence of Moraxella caviae CCUG 355 type strain.</title>
        <authorList>
            <person name="Engstrom-Jakobsson H."/>
            <person name="Salva-Serra F."/>
            <person name="Thorell K."/>
            <person name="Gonzales-Siles L."/>
            <person name="Karlsson R."/>
            <person name="Boulund F."/>
            <person name="Engstrand L."/>
            <person name="Moore E."/>
        </authorList>
    </citation>
    <scope>NUCLEOTIDE SEQUENCE [LARGE SCALE GENOMIC DNA]</scope>
    <source>
        <strain evidence="4 6">CCUG 355</strain>
    </source>
</reference>
<gene>
    <name evidence="3 5" type="primary">yacG</name>
    <name evidence="4" type="ORF">B0181_05325</name>
    <name evidence="5" type="ORF">NCTC10293_02281</name>
</gene>
<dbReference type="EMBL" id="MUXU01000034">
    <property type="protein sequence ID" value="OOR90072.1"/>
    <property type="molecule type" value="Genomic_DNA"/>
</dbReference>
<dbReference type="STRING" id="34060.B0181_05325"/>
<dbReference type="Gene3D" id="3.30.50.10">
    <property type="entry name" value="Erythroid Transcription Factor GATA-1, subunit A"/>
    <property type="match status" value="1"/>
</dbReference>
<organism evidence="4 6">
    <name type="scientific">Moraxella caviae</name>
    <dbReference type="NCBI Taxonomy" id="34060"/>
    <lineage>
        <taxon>Bacteria</taxon>
        <taxon>Pseudomonadati</taxon>
        <taxon>Pseudomonadota</taxon>
        <taxon>Gammaproteobacteria</taxon>
        <taxon>Moraxellales</taxon>
        <taxon>Moraxellaceae</taxon>
        <taxon>Moraxella</taxon>
    </lineage>
</organism>
<evidence type="ECO:0000313" key="5">
    <source>
        <dbReference type="EMBL" id="STZ14684.1"/>
    </source>
</evidence>
<dbReference type="OrthoDB" id="9809663at2"/>
<dbReference type="SUPFAM" id="SSF57716">
    <property type="entry name" value="Glucocorticoid receptor-like (DNA-binding domain)"/>
    <property type="match status" value="1"/>
</dbReference>
<evidence type="ECO:0000256" key="1">
    <source>
        <dbReference type="ARBA" id="ARBA00022723"/>
    </source>
</evidence>
<dbReference type="RefSeq" id="WP_078276472.1">
    <property type="nucleotide sequence ID" value="NZ_CAACXO010000053.1"/>
</dbReference>
<dbReference type="Pfam" id="PF03884">
    <property type="entry name" value="YacG"/>
    <property type="match status" value="1"/>
</dbReference>
<feature type="binding site" evidence="3">
    <location>
        <position position="12"/>
    </location>
    <ligand>
        <name>Zn(2+)</name>
        <dbReference type="ChEBI" id="CHEBI:29105"/>
    </ligand>
</feature>